<dbReference type="PANTHER" id="PTHR12151">
    <property type="entry name" value="ELECTRON TRANSPORT PROTIN SCO1/SENC FAMILY MEMBER"/>
    <property type="match status" value="1"/>
</dbReference>
<protein>
    <submittedName>
        <fullName evidence="3">SCO1/SenC family protein</fullName>
    </submittedName>
</protein>
<keyword evidence="2" id="KW-0472">Membrane</keyword>
<dbReference type="InterPro" id="IPR036249">
    <property type="entry name" value="Thioredoxin-like_sf"/>
</dbReference>
<name>A0A1W1C2G0_9ZZZZ</name>
<dbReference type="InterPro" id="IPR003782">
    <property type="entry name" value="SCO1/SenC"/>
</dbReference>
<accession>A0A1W1C2G0</accession>
<evidence type="ECO:0000256" key="2">
    <source>
        <dbReference type="SAM" id="Phobius"/>
    </source>
</evidence>
<dbReference type="AlphaFoldDB" id="A0A1W1C2G0"/>
<keyword evidence="2" id="KW-0812">Transmembrane</keyword>
<proteinExistence type="inferred from homology"/>
<dbReference type="PANTHER" id="PTHR12151:SF8">
    <property type="entry name" value="THIOREDOXIN DOMAIN-CONTAINING PROTEIN"/>
    <property type="match status" value="1"/>
</dbReference>
<dbReference type="Gene3D" id="3.40.30.10">
    <property type="entry name" value="Glutaredoxin"/>
    <property type="match status" value="1"/>
</dbReference>
<feature type="transmembrane region" description="Helical" evidence="2">
    <location>
        <begin position="197"/>
        <end position="214"/>
    </location>
</feature>
<dbReference type="EMBL" id="FPHM01000059">
    <property type="protein sequence ID" value="SFV59966.1"/>
    <property type="molecule type" value="Genomic_DNA"/>
</dbReference>
<gene>
    <name evidence="3" type="ORF">MNB_SV-13-354</name>
</gene>
<evidence type="ECO:0000313" key="3">
    <source>
        <dbReference type="EMBL" id="SFV59966.1"/>
    </source>
</evidence>
<evidence type="ECO:0000256" key="1">
    <source>
        <dbReference type="ARBA" id="ARBA00010996"/>
    </source>
</evidence>
<dbReference type="Pfam" id="PF02630">
    <property type="entry name" value="SCO1-SenC"/>
    <property type="match status" value="1"/>
</dbReference>
<organism evidence="3">
    <name type="scientific">hydrothermal vent metagenome</name>
    <dbReference type="NCBI Taxonomy" id="652676"/>
    <lineage>
        <taxon>unclassified sequences</taxon>
        <taxon>metagenomes</taxon>
        <taxon>ecological metagenomes</taxon>
    </lineage>
</organism>
<sequence length="237" mass="26753">MDLTFSDEDGKSKTLKEYMAGKPTIISLNYFRCGGICTPQLEDMAKMLSRLDLAENTDYKALTISFAPDETPPLAKAKKKTHIESMNRAYVQDAWHFLISENNSSAILADKVGFTYKKTVSKAGVTDWIHAATLIIISPEGKITRYLNGIEQLPFDVKMAVLESAQGKVGPTIAKTLLYCFTYDPKGKTYVFAWEKVVATVILIITILFFIWLVKAGRRDQEESNKDHQNQRRNLDE</sequence>
<dbReference type="CDD" id="cd02968">
    <property type="entry name" value="SCO"/>
    <property type="match status" value="1"/>
</dbReference>
<dbReference type="SUPFAM" id="SSF52833">
    <property type="entry name" value="Thioredoxin-like"/>
    <property type="match status" value="1"/>
</dbReference>
<comment type="similarity">
    <text evidence="1">Belongs to the SCO1/2 family.</text>
</comment>
<reference evidence="3" key="1">
    <citation type="submission" date="2016-10" db="EMBL/GenBank/DDBJ databases">
        <authorList>
            <person name="de Groot N.N."/>
        </authorList>
    </citation>
    <scope>NUCLEOTIDE SEQUENCE</scope>
</reference>
<keyword evidence="2" id="KW-1133">Transmembrane helix</keyword>